<dbReference type="AlphaFoldDB" id="A0A8S1C3G0"/>
<feature type="transmembrane region" description="Helical" evidence="1">
    <location>
        <begin position="535"/>
        <end position="556"/>
    </location>
</feature>
<evidence type="ECO:0000256" key="2">
    <source>
        <dbReference type="SAM" id="SignalP"/>
    </source>
</evidence>
<comment type="caution">
    <text evidence="3">The sequence shown here is derived from an EMBL/GenBank/DDBJ whole genome shotgun (WGS) entry which is preliminary data.</text>
</comment>
<feature type="signal peptide" evidence="2">
    <location>
        <begin position="1"/>
        <end position="17"/>
    </location>
</feature>
<keyword evidence="1" id="KW-0472">Membrane</keyword>
<keyword evidence="1" id="KW-1133">Transmembrane helix</keyword>
<evidence type="ECO:0008006" key="5">
    <source>
        <dbReference type="Google" id="ProtNLM"/>
    </source>
</evidence>
<gene>
    <name evidence="3" type="ORF">CLODIP_2_CD14434</name>
</gene>
<evidence type="ECO:0000313" key="4">
    <source>
        <dbReference type="Proteomes" id="UP000494165"/>
    </source>
</evidence>
<protein>
    <recommendedName>
        <fullName evidence="5">EGF-like domain-containing protein</fullName>
    </recommendedName>
</protein>
<proteinExistence type="predicted"/>
<keyword evidence="2" id="KW-0732">Signal</keyword>
<name>A0A8S1C3G0_9INSE</name>
<keyword evidence="1" id="KW-0812">Transmembrane</keyword>
<keyword evidence="4" id="KW-1185">Reference proteome</keyword>
<sequence>MTCHLLFCFIIFSSSLGFIIALRADEVFLVREQRNDTTELKCLFNSPQDKSVGLAWVLPPGISFEGESHHRWKHGSSSGFIKGHFEYFGFVWRSTYSTQYKDVHLPPVLDEGWNDFEQVETPLNGTFRVLSNNLETERIHVSVLSENNSQIAIHPGDSAYLHSAYLITLIPNTYQYGGITLEFCVSGIQRHNNRSCVLSAHATSPDIERLLRRGREWAHLTITLSARGSQRILEIRDSRNGNILIKHPRYGVHGLLRYRSISVRTTNSIGYWKLHNYRLVLHNGVDDGEGFNVMEVSKPMNSCLQVHYYFRGGFGEAFVTNKRKDFKLKLEPTNGEWRYLVIRAPLQPPSDYLHFVAPFGHHLEGLDPLFALRQPFKICGDDEFFTSNIWLRNNVNLTNTKCQTISKAPNKTDEEQVATLHETTFTGPTENNCSFNRFGKHCQMFCGRMLNYTCQRKVLCDNRHCTCFPGFKPTADWETTCAALDITEEVRVPIATTTMEPEEYDEDEDESVNKEDSENYHDWEYKWHREENSSVWIILVGTTSLIVAVFAVFWLCKERPELIPVWLYYSVMCSNRSRGNQQQLITED</sequence>
<organism evidence="3 4">
    <name type="scientific">Cloeon dipterum</name>
    <dbReference type="NCBI Taxonomy" id="197152"/>
    <lineage>
        <taxon>Eukaryota</taxon>
        <taxon>Metazoa</taxon>
        <taxon>Ecdysozoa</taxon>
        <taxon>Arthropoda</taxon>
        <taxon>Hexapoda</taxon>
        <taxon>Insecta</taxon>
        <taxon>Pterygota</taxon>
        <taxon>Palaeoptera</taxon>
        <taxon>Ephemeroptera</taxon>
        <taxon>Pisciforma</taxon>
        <taxon>Baetidae</taxon>
        <taxon>Cloeon</taxon>
    </lineage>
</organism>
<evidence type="ECO:0000313" key="3">
    <source>
        <dbReference type="EMBL" id="CAB3362434.1"/>
    </source>
</evidence>
<evidence type="ECO:0000256" key="1">
    <source>
        <dbReference type="SAM" id="Phobius"/>
    </source>
</evidence>
<dbReference type="EMBL" id="CADEPI010000009">
    <property type="protein sequence ID" value="CAB3362434.1"/>
    <property type="molecule type" value="Genomic_DNA"/>
</dbReference>
<accession>A0A8S1C3G0</accession>
<feature type="chain" id="PRO_5035884551" description="EGF-like domain-containing protein" evidence="2">
    <location>
        <begin position="18"/>
        <end position="588"/>
    </location>
</feature>
<dbReference type="OrthoDB" id="8233653at2759"/>
<reference evidence="3 4" key="1">
    <citation type="submission" date="2020-04" db="EMBL/GenBank/DDBJ databases">
        <authorList>
            <person name="Alioto T."/>
            <person name="Alioto T."/>
            <person name="Gomez Garrido J."/>
        </authorList>
    </citation>
    <scope>NUCLEOTIDE SEQUENCE [LARGE SCALE GENOMIC DNA]</scope>
</reference>
<dbReference type="Proteomes" id="UP000494165">
    <property type="component" value="Unassembled WGS sequence"/>
</dbReference>